<protein>
    <submittedName>
        <fullName evidence="1">Uncharacterized protein</fullName>
    </submittedName>
</protein>
<dbReference type="Proteomes" id="UP001202922">
    <property type="component" value="Unassembled WGS sequence"/>
</dbReference>
<comment type="caution">
    <text evidence="1">The sequence shown here is derived from an EMBL/GenBank/DDBJ whole genome shotgun (WGS) entry which is preliminary data.</text>
</comment>
<reference evidence="1 2" key="1">
    <citation type="submission" date="2022-03" db="EMBL/GenBank/DDBJ databases">
        <title>Sinomonas sp. isolated from a soil.</title>
        <authorList>
            <person name="Han J."/>
            <person name="Kim D.-U."/>
        </authorList>
    </citation>
    <scope>NUCLEOTIDE SEQUENCE [LARGE SCALE GENOMIC DNA]</scope>
    <source>
        <strain evidence="1 2">5-5</strain>
    </source>
</reference>
<evidence type="ECO:0000313" key="2">
    <source>
        <dbReference type="Proteomes" id="UP001202922"/>
    </source>
</evidence>
<proteinExistence type="predicted"/>
<evidence type="ECO:0000313" key="1">
    <source>
        <dbReference type="EMBL" id="MCH6471167.1"/>
    </source>
</evidence>
<sequence>MRRTAMILGIIVLAGLVLVRVSAATAGNTFATGSTVPYTSYATTTVTRTALGPTLGSVQYNLDAARTSILSVTLTLKTATALDTASVAFNNGPSFACGAGQLTGPTTYAYTCTPTTAQPAAGLTSTSVNIS</sequence>
<dbReference type="EMBL" id="JAKZBV010000001">
    <property type="protein sequence ID" value="MCH6471167.1"/>
    <property type="molecule type" value="Genomic_DNA"/>
</dbReference>
<organism evidence="1 2">
    <name type="scientific">Sinomonas terrae</name>
    <dbReference type="NCBI Taxonomy" id="2908838"/>
    <lineage>
        <taxon>Bacteria</taxon>
        <taxon>Bacillati</taxon>
        <taxon>Actinomycetota</taxon>
        <taxon>Actinomycetes</taxon>
        <taxon>Micrococcales</taxon>
        <taxon>Micrococcaceae</taxon>
        <taxon>Sinomonas</taxon>
    </lineage>
</organism>
<keyword evidence="2" id="KW-1185">Reference proteome</keyword>
<dbReference type="RefSeq" id="WP_241054777.1">
    <property type="nucleotide sequence ID" value="NZ_JAKZBV010000001.1"/>
</dbReference>
<accession>A0ABS9U3T2</accession>
<gene>
    <name evidence="1" type="ORF">L0M17_14465</name>
</gene>
<name>A0ABS9U3T2_9MICC</name>